<dbReference type="OMA" id="RRRQNNW"/>
<dbReference type="STRING" id="7244.B4MAD3"/>
<feature type="region of interest" description="Disordered" evidence="1">
    <location>
        <begin position="1"/>
        <end position="20"/>
    </location>
</feature>
<proteinExistence type="predicted"/>
<reference evidence="2 3" key="1">
    <citation type="journal article" date="2007" name="Nature">
        <title>Evolution of genes and genomes on the Drosophila phylogeny.</title>
        <authorList>
            <consortium name="Drosophila 12 Genomes Consortium"/>
            <person name="Clark A.G."/>
            <person name="Eisen M.B."/>
            <person name="Smith D.R."/>
            <person name="Bergman C.M."/>
            <person name="Oliver B."/>
            <person name="Markow T.A."/>
            <person name="Kaufman T.C."/>
            <person name="Kellis M."/>
            <person name="Gelbart W."/>
            <person name="Iyer V.N."/>
            <person name="Pollard D.A."/>
            <person name="Sackton T.B."/>
            <person name="Larracuente A.M."/>
            <person name="Singh N.D."/>
            <person name="Abad J.P."/>
            <person name="Abt D.N."/>
            <person name="Adryan B."/>
            <person name="Aguade M."/>
            <person name="Akashi H."/>
            <person name="Anderson W.W."/>
            <person name="Aquadro C.F."/>
            <person name="Ardell D.H."/>
            <person name="Arguello R."/>
            <person name="Artieri C.G."/>
            <person name="Barbash D.A."/>
            <person name="Barker D."/>
            <person name="Barsanti P."/>
            <person name="Batterham P."/>
            <person name="Batzoglou S."/>
            <person name="Begun D."/>
            <person name="Bhutkar A."/>
            <person name="Blanco E."/>
            <person name="Bosak S.A."/>
            <person name="Bradley R.K."/>
            <person name="Brand A.D."/>
            <person name="Brent M.R."/>
            <person name="Brooks A.N."/>
            <person name="Brown R.H."/>
            <person name="Butlin R.K."/>
            <person name="Caggese C."/>
            <person name="Calvi B.R."/>
            <person name="Bernardo de Carvalho A."/>
            <person name="Caspi A."/>
            <person name="Castrezana S."/>
            <person name="Celniker S.E."/>
            <person name="Chang J.L."/>
            <person name="Chapple C."/>
            <person name="Chatterji S."/>
            <person name="Chinwalla A."/>
            <person name="Civetta A."/>
            <person name="Clifton S.W."/>
            <person name="Comeron J.M."/>
            <person name="Costello J.C."/>
            <person name="Coyne J.A."/>
            <person name="Daub J."/>
            <person name="David R.G."/>
            <person name="Delcher A.L."/>
            <person name="Delehaunty K."/>
            <person name="Do C.B."/>
            <person name="Ebling H."/>
            <person name="Edwards K."/>
            <person name="Eickbush T."/>
            <person name="Evans J.D."/>
            <person name="Filipski A."/>
            <person name="Findeiss S."/>
            <person name="Freyhult E."/>
            <person name="Fulton L."/>
            <person name="Fulton R."/>
            <person name="Garcia A.C."/>
            <person name="Gardiner A."/>
            <person name="Garfield D.A."/>
            <person name="Garvin B.E."/>
            <person name="Gibson G."/>
            <person name="Gilbert D."/>
            <person name="Gnerre S."/>
            <person name="Godfrey J."/>
            <person name="Good R."/>
            <person name="Gotea V."/>
            <person name="Gravely B."/>
            <person name="Greenberg A.J."/>
            <person name="Griffiths-Jones S."/>
            <person name="Gross S."/>
            <person name="Guigo R."/>
            <person name="Gustafson E.A."/>
            <person name="Haerty W."/>
            <person name="Hahn M.W."/>
            <person name="Halligan D.L."/>
            <person name="Halpern A.L."/>
            <person name="Halter G.M."/>
            <person name="Han M.V."/>
            <person name="Heger A."/>
            <person name="Hillier L."/>
            <person name="Hinrichs A.S."/>
            <person name="Holmes I."/>
            <person name="Hoskins R.A."/>
            <person name="Hubisz M.J."/>
            <person name="Hultmark D."/>
            <person name="Huntley M.A."/>
            <person name="Jaffe D.B."/>
            <person name="Jagadeeshan S."/>
            <person name="Jeck W.R."/>
            <person name="Johnson J."/>
            <person name="Jones C.D."/>
            <person name="Jordan W.C."/>
            <person name="Karpen G.H."/>
            <person name="Kataoka E."/>
            <person name="Keightley P.D."/>
            <person name="Kheradpour P."/>
            <person name="Kirkness E.F."/>
            <person name="Koerich L.B."/>
            <person name="Kristiansen K."/>
            <person name="Kudrna D."/>
            <person name="Kulathinal R.J."/>
            <person name="Kumar S."/>
            <person name="Kwok R."/>
            <person name="Lander E."/>
            <person name="Langley C.H."/>
            <person name="Lapoint R."/>
            <person name="Lazzaro B.P."/>
            <person name="Lee S.J."/>
            <person name="Levesque L."/>
            <person name="Li R."/>
            <person name="Lin C.F."/>
            <person name="Lin M.F."/>
            <person name="Lindblad-Toh K."/>
            <person name="Llopart A."/>
            <person name="Long M."/>
            <person name="Low L."/>
            <person name="Lozovsky E."/>
            <person name="Lu J."/>
            <person name="Luo M."/>
            <person name="Machado C.A."/>
            <person name="Makalowski W."/>
            <person name="Marzo M."/>
            <person name="Matsuda M."/>
            <person name="Matzkin L."/>
            <person name="McAllister B."/>
            <person name="McBride C.S."/>
            <person name="McKernan B."/>
            <person name="McKernan K."/>
            <person name="Mendez-Lago M."/>
            <person name="Minx P."/>
            <person name="Mollenhauer M.U."/>
            <person name="Montooth K."/>
            <person name="Mount S.M."/>
            <person name="Mu X."/>
            <person name="Myers E."/>
            <person name="Negre B."/>
            <person name="Newfeld S."/>
            <person name="Nielsen R."/>
            <person name="Noor M.A."/>
            <person name="O'Grady P."/>
            <person name="Pachter L."/>
            <person name="Papaceit M."/>
            <person name="Parisi M.J."/>
            <person name="Parisi M."/>
            <person name="Parts L."/>
            <person name="Pedersen J.S."/>
            <person name="Pesole G."/>
            <person name="Phillippy A.M."/>
            <person name="Ponting C.P."/>
            <person name="Pop M."/>
            <person name="Porcelli D."/>
            <person name="Powell J.R."/>
            <person name="Prohaska S."/>
            <person name="Pruitt K."/>
            <person name="Puig M."/>
            <person name="Quesneville H."/>
            <person name="Ram K.R."/>
            <person name="Rand D."/>
            <person name="Rasmussen M.D."/>
            <person name="Reed L.K."/>
            <person name="Reenan R."/>
            <person name="Reily A."/>
            <person name="Remington K.A."/>
            <person name="Rieger T.T."/>
            <person name="Ritchie M.G."/>
            <person name="Robin C."/>
            <person name="Rogers Y.H."/>
            <person name="Rohde C."/>
            <person name="Rozas J."/>
            <person name="Rubenfield M.J."/>
            <person name="Ruiz A."/>
            <person name="Russo S."/>
            <person name="Salzberg S.L."/>
            <person name="Sanchez-Gracia A."/>
            <person name="Saranga D.J."/>
            <person name="Sato H."/>
            <person name="Schaeffer S.W."/>
            <person name="Schatz M.C."/>
            <person name="Schlenke T."/>
            <person name="Schwartz R."/>
            <person name="Segarra C."/>
            <person name="Singh R.S."/>
            <person name="Sirot L."/>
            <person name="Sirota M."/>
            <person name="Sisneros N.B."/>
            <person name="Smith C.D."/>
            <person name="Smith T.F."/>
            <person name="Spieth J."/>
            <person name="Stage D.E."/>
            <person name="Stark A."/>
            <person name="Stephan W."/>
            <person name="Strausberg R.L."/>
            <person name="Strempel S."/>
            <person name="Sturgill D."/>
            <person name="Sutton G."/>
            <person name="Sutton G.G."/>
            <person name="Tao W."/>
            <person name="Teichmann S."/>
            <person name="Tobari Y.N."/>
            <person name="Tomimura Y."/>
            <person name="Tsolas J.M."/>
            <person name="Valente V.L."/>
            <person name="Venter E."/>
            <person name="Venter J.C."/>
            <person name="Vicario S."/>
            <person name="Vieira F.G."/>
            <person name="Vilella A.J."/>
            <person name="Villasante A."/>
            <person name="Walenz B."/>
            <person name="Wang J."/>
            <person name="Wasserman M."/>
            <person name="Watts T."/>
            <person name="Wilson D."/>
            <person name="Wilson R.K."/>
            <person name="Wing R.A."/>
            <person name="Wolfner M.F."/>
            <person name="Wong A."/>
            <person name="Wong G.K."/>
            <person name="Wu C.I."/>
            <person name="Wu G."/>
            <person name="Yamamoto D."/>
            <person name="Yang H.P."/>
            <person name="Yang S.P."/>
            <person name="Yorke J.A."/>
            <person name="Yoshida K."/>
            <person name="Zdobnov E."/>
            <person name="Zhang P."/>
            <person name="Zhang Y."/>
            <person name="Zimin A.V."/>
            <person name="Baldwin J."/>
            <person name="Abdouelleil A."/>
            <person name="Abdulkadir J."/>
            <person name="Abebe A."/>
            <person name="Abera B."/>
            <person name="Abreu J."/>
            <person name="Acer S.C."/>
            <person name="Aftuck L."/>
            <person name="Alexander A."/>
            <person name="An P."/>
            <person name="Anderson E."/>
            <person name="Anderson S."/>
            <person name="Arachi H."/>
            <person name="Azer M."/>
            <person name="Bachantsang P."/>
            <person name="Barry A."/>
            <person name="Bayul T."/>
            <person name="Berlin A."/>
            <person name="Bessette D."/>
            <person name="Bloom T."/>
            <person name="Blye J."/>
            <person name="Boguslavskiy L."/>
            <person name="Bonnet C."/>
            <person name="Boukhgalter B."/>
            <person name="Bourzgui I."/>
            <person name="Brown A."/>
            <person name="Cahill P."/>
            <person name="Channer S."/>
            <person name="Cheshatsang Y."/>
            <person name="Chuda L."/>
            <person name="Citroen M."/>
            <person name="Collymore A."/>
            <person name="Cooke P."/>
            <person name="Costello M."/>
            <person name="D'Aco K."/>
            <person name="Daza R."/>
            <person name="De Haan G."/>
            <person name="DeGray S."/>
            <person name="DeMaso C."/>
            <person name="Dhargay N."/>
            <person name="Dooley K."/>
            <person name="Dooley E."/>
            <person name="Doricent M."/>
            <person name="Dorje P."/>
            <person name="Dorjee K."/>
            <person name="Dupes A."/>
            <person name="Elong R."/>
            <person name="Falk J."/>
            <person name="Farina A."/>
            <person name="Faro S."/>
            <person name="Ferguson D."/>
            <person name="Fisher S."/>
            <person name="Foley C.D."/>
            <person name="Franke A."/>
            <person name="Friedrich D."/>
            <person name="Gadbois L."/>
            <person name="Gearin G."/>
            <person name="Gearin C.R."/>
            <person name="Giannoukos G."/>
            <person name="Goode T."/>
            <person name="Graham J."/>
            <person name="Grandbois E."/>
            <person name="Grewal S."/>
            <person name="Gyaltsen K."/>
            <person name="Hafez N."/>
            <person name="Hagos B."/>
            <person name="Hall J."/>
            <person name="Henson C."/>
            <person name="Hollinger A."/>
            <person name="Honan T."/>
            <person name="Huard M.D."/>
            <person name="Hughes L."/>
            <person name="Hurhula B."/>
            <person name="Husby M.E."/>
            <person name="Kamat A."/>
            <person name="Kanga B."/>
            <person name="Kashin S."/>
            <person name="Khazanovich D."/>
            <person name="Kisner P."/>
            <person name="Lance K."/>
            <person name="Lara M."/>
            <person name="Lee W."/>
            <person name="Lennon N."/>
            <person name="Letendre F."/>
            <person name="LeVine R."/>
            <person name="Lipovsky A."/>
            <person name="Liu X."/>
            <person name="Liu J."/>
            <person name="Liu S."/>
            <person name="Lokyitsang T."/>
            <person name="Lokyitsang Y."/>
            <person name="Lubonja R."/>
            <person name="Lui A."/>
            <person name="MacDonald P."/>
            <person name="Magnisalis V."/>
            <person name="Maru K."/>
            <person name="Matthews C."/>
            <person name="McCusker W."/>
            <person name="McDonough S."/>
            <person name="Mehta T."/>
            <person name="Meldrim J."/>
            <person name="Meneus L."/>
            <person name="Mihai O."/>
            <person name="Mihalev A."/>
            <person name="Mihova T."/>
            <person name="Mittelman R."/>
            <person name="Mlenga V."/>
            <person name="Montmayeur A."/>
            <person name="Mulrain L."/>
            <person name="Navidi A."/>
            <person name="Naylor J."/>
            <person name="Negash T."/>
            <person name="Nguyen T."/>
            <person name="Nguyen N."/>
            <person name="Nicol R."/>
            <person name="Norbu C."/>
            <person name="Norbu N."/>
            <person name="Novod N."/>
            <person name="O'Neill B."/>
            <person name="Osman S."/>
            <person name="Markiewicz E."/>
            <person name="Oyono O.L."/>
            <person name="Patti C."/>
            <person name="Phunkhang P."/>
            <person name="Pierre F."/>
            <person name="Priest M."/>
            <person name="Raghuraman S."/>
            <person name="Rege F."/>
            <person name="Reyes R."/>
            <person name="Rise C."/>
            <person name="Rogov P."/>
            <person name="Ross K."/>
            <person name="Ryan E."/>
            <person name="Settipalli S."/>
            <person name="Shea T."/>
            <person name="Sherpa N."/>
            <person name="Shi L."/>
            <person name="Shih D."/>
            <person name="Sparrow T."/>
            <person name="Spaulding J."/>
            <person name="Stalker J."/>
            <person name="Stange-Thomann N."/>
            <person name="Stavropoulos S."/>
            <person name="Stone C."/>
            <person name="Strader C."/>
            <person name="Tesfaye S."/>
            <person name="Thomson T."/>
            <person name="Thoulutsang Y."/>
            <person name="Thoulutsang D."/>
            <person name="Topham K."/>
            <person name="Topping I."/>
            <person name="Tsamla T."/>
            <person name="Vassiliev H."/>
            <person name="Vo A."/>
            <person name="Wangchuk T."/>
            <person name="Wangdi T."/>
            <person name="Weiand M."/>
            <person name="Wilkinson J."/>
            <person name="Wilson A."/>
            <person name="Yadav S."/>
            <person name="Young G."/>
            <person name="Yu Q."/>
            <person name="Zembek L."/>
            <person name="Zhong D."/>
            <person name="Zimmer A."/>
            <person name="Zwirko Z."/>
            <person name="Jaffe D.B."/>
            <person name="Alvarez P."/>
            <person name="Brockman W."/>
            <person name="Butler J."/>
            <person name="Chin C."/>
            <person name="Gnerre S."/>
            <person name="Grabherr M."/>
            <person name="Kleber M."/>
            <person name="Mauceli E."/>
            <person name="MacCallum I."/>
        </authorList>
    </citation>
    <scope>NUCLEOTIDE SEQUENCE [LARGE SCALE GENOMIC DNA]</scope>
    <source>
        <strain evidence="3">Tucson 15010-1051.87</strain>
    </source>
</reference>
<dbReference type="EMBL" id="CH940655">
    <property type="protein sequence ID" value="EDW66192.1"/>
    <property type="molecule type" value="Genomic_DNA"/>
</dbReference>
<dbReference type="KEGG" id="dvi:6634583"/>
<protein>
    <recommendedName>
        <fullName evidence="4">Protein CUSTOS</fullName>
    </recommendedName>
</protein>
<dbReference type="HOGENOM" id="CLU_102327_0_0_1"/>
<organism evidence="2 3">
    <name type="scientific">Drosophila virilis</name>
    <name type="common">Fruit fly</name>
    <dbReference type="NCBI Taxonomy" id="7244"/>
    <lineage>
        <taxon>Eukaryota</taxon>
        <taxon>Metazoa</taxon>
        <taxon>Ecdysozoa</taxon>
        <taxon>Arthropoda</taxon>
        <taxon>Hexapoda</taxon>
        <taxon>Insecta</taxon>
        <taxon>Pterygota</taxon>
        <taxon>Neoptera</taxon>
        <taxon>Endopterygota</taxon>
        <taxon>Diptera</taxon>
        <taxon>Brachycera</taxon>
        <taxon>Muscomorpha</taxon>
        <taxon>Ephydroidea</taxon>
        <taxon>Drosophilidae</taxon>
        <taxon>Drosophila</taxon>
    </lineage>
</organism>
<evidence type="ECO:0000313" key="3">
    <source>
        <dbReference type="Proteomes" id="UP000008792"/>
    </source>
</evidence>
<dbReference type="InParanoid" id="B4MAD3"/>
<gene>
    <name evidence="2" type="primary">Dvir\GJ15685</name>
    <name evidence="2" type="ORF">Dvir_GJ15685</name>
</gene>
<keyword evidence="3" id="KW-1185">Reference proteome</keyword>
<evidence type="ECO:0000313" key="2">
    <source>
        <dbReference type="EMBL" id="EDW66192.1"/>
    </source>
</evidence>
<accession>B4MAD3</accession>
<dbReference type="OrthoDB" id="8196889at2759"/>
<evidence type="ECO:0000256" key="1">
    <source>
        <dbReference type="SAM" id="MobiDB-lite"/>
    </source>
</evidence>
<dbReference type="eggNOG" id="KOG1263">
    <property type="taxonomic scope" value="Eukaryota"/>
</dbReference>
<dbReference type="Proteomes" id="UP000008792">
    <property type="component" value="Unassembled WGS sequence"/>
</dbReference>
<dbReference type="AlphaFoldDB" id="B4MAD3"/>
<sequence length="244" mass="27490">MSSTTNSKLKVIDTDSDEEDDAQMRLFLEAADHTLLTNDMFKTSSIKASPAAAPAKDLSKSERFLAEQDAGPASDLQVSPEMQTHLWQKLSTIIQNQIEYCATEQPSKSGPLDEKKTAWYSRVKLVADADCYVVDDIEPELIPQRKPTIRRRQLEGEELDKPTTSAALASVAVSGDSILNGQDVLNWAPRRCRKDKLFEYKACDELGHKLLAIDATNEFTAQRRKNNWNETKISQRFQNKKTKL</sequence>
<name>B4MAD3_DROVI</name>
<dbReference type="PhylomeDB" id="B4MAD3"/>
<evidence type="ECO:0008006" key="4">
    <source>
        <dbReference type="Google" id="ProtNLM"/>
    </source>
</evidence>